<dbReference type="CDD" id="cd02891">
    <property type="entry name" value="A2M_like"/>
    <property type="match status" value="1"/>
</dbReference>
<dbReference type="InterPro" id="IPR002890">
    <property type="entry name" value="MG2"/>
</dbReference>
<feature type="compositionally biased region" description="Basic and acidic residues" evidence="3">
    <location>
        <begin position="586"/>
        <end position="598"/>
    </location>
</feature>
<feature type="domain" description="Alpha-2-macroglobulin" evidence="6">
    <location>
        <begin position="1328"/>
        <end position="1419"/>
    </location>
</feature>
<feature type="transmembrane region" description="Helical" evidence="4">
    <location>
        <begin position="76"/>
        <end position="97"/>
    </location>
</feature>
<dbReference type="EMBL" id="JBHSMT010000013">
    <property type="protein sequence ID" value="MFC5473987.1"/>
    <property type="molecule type" value="Genomic_DNA"/>
</dbReference>
<evidence type="ECO:0000256" key="2">
    <source>
        <dbReference type="ARBA" id="ARBA00022729"/>
    </source>
</evidence>
<dbReference type="Pfam" id="PF07703">
    <property type="entry name" value="A2M_BRD"/>
    <property type="match status" value="1"/>
</dbReference>
<proteinExistence type="inferred from homology"/>
<dbReference type="InterPro" id="IPR041246">
    <property type="entry name" value="Bact_MG10"/>
</dbReference>
<dbReference type="Pfam" id="PF11974">
    <property type="entry name" value="bMG3"/>
    <property type="match status" value="1"/>
</dbReference>
<dbReference type="SMART" id="SM01360">
    <property type="entry name" value="A2M"/>
    <property type="match status" value="1"/>
</dbReference>
<dbReference type="PANTHER" id="PTHR40094:SF1">
    <property type="entry name" value="UBIQUITIN DOMAIN-CONTAINING PROTEIN"/>
    <property type="match status" value="1"/>
</dbReference>
<feature type="region of interest" description="Disordered" evidence="3">
    <location>
        <begin position="586"/>
        <end position="638"/>
    </location>
</feature>
<dbReference type="Gene3D" id="1.50.10.20">
    <property type="match status" value="1"/>
</dbReference>
<feature type="transmembrane region" description="Helical" evidence="4">
    <location>
        <begin position="15"/>
        <end position="36"/>
    </location>
</feature>
<evidence type="ECO:0000256" key="4">
    <source>
        <dbReference type="SAM" id="Phobius"/>
    </source>
</evidence>
<keyword evidence="8" id="KW-1185">Reference proteome</keyword>
<reference evidence="8" key="1">
    <citation type="journal article" date="2019" name="Int. J. Syst. Evol. Microbiol.">
        <title>The Global Catalogue of Microorganisms (GCM) 10K type strain sequencing project: providing services to taxonomists for standard genome sequencing and annotation.</title>
        <authorList>
            <consortium name="The Broad Institute Genomics Platform"/>
            <consortium name="The Broad Institute Genome Sequencing Center for Infectious Disease"/>
            <person name="Wu L."/>
            <person name="Ma J."/>
        </authorList>
    </citation>
    <scope>NUCLEOTIDE SEQUENCE [LARGE SCALE GENOMIC DNA]</scope>
    <source>
        <strain evidence="8">JCM 17066</strain>
    </source>
</reference>
<dbReference type="InterPro" id="IPR051802">
    <property type="entry name" value="YfhM-like"/>
</dbReference>
<comment type="caution">
    <text evidence="7">The sequence shown here is derived from an EMBL/GenBank/DDBJ whole genome shotgun (WGS) entry which is preliminary data.</text>
</comment>
<name>A0ABW0M9N7_9BURK</name>
<evidence type="ECO:0000313" key="7">
    <source>
        <dbReference type="EMBL" id="MFC5473987.1"/>
    </source>
</evidence>
<dbReference type="Pfam" id="PF17973">
    <property type="entry name" value="bMG10"/>
    <property type="match status" value="1"/>
</dbReference>
<evidence type="ECO:0000313" key="8">
    <source>
        <dbReference type="Proteomes" id="UP001596045"/>
    </source>
</evidence>
<keyword evidence="4" id="KW-0812">Transmembrane</keyword>
<feature type="compositionally biased region" description="Polar residues" evidence="3">
    <location>
        <begin position="1926"/>
        <end position="1937"/>
    </location>
</feature>
<dbReference type="SMART" id="SM01359">
    <property type="entry name" value="A2M_N_2"/>
    <property type="match status" value="1"/>
</dbReference>
<gene>
    <name evidence="7" type="ORF">ACFPM8_08440</name>
</gene>
<feature type="region of interest" description="Disordered" evidence="3">
    <location>
        <begin position="1921"/>
        <end position="1940"/>
    </location>
</feature>
<dbReference type="Gene3D" id="2.60.40.1930">
    <property type="match status" value="1"/>
</dbReference>
<feature type="compositionally biased region" description="Gly residues" evidence="3">
    <location>
        <begin position="622"/>
        <end position="633"/>
    </location>
</feature>
<dbReference type="RefSeq" id="WP_378997017.1">
    <property type="nucleotide sequence ID" value="NZ_JBHSMT010000013.1"/>
</dbReference>
<dbReference type="Pfam" id="PF01835">
    <property type="entry name" value="MG2"/>
    <property type="match status" value="1"/>
</dbReference>
<comment type="similarity">
    <text evidence="1">Belongs to the protease inhibitor I39 (alpha-2-macroglobulin) family. Bacterial alpha-2-macroglobulin subfamily.</text>
</comment>
<dbReference type="PANTHER" id="PTHR40094">
    <property type="entry name" value="ALPHA-2-MACROGLOBULIN HOMOLOG"/>
    <property type="match status" value="1"/>
</dbReference>
<dbReference type="Pfam" id="PF00207">
    <property type="entry name" value="A2M"/>
    <property type="match status" value="1"/>
</dbReference>
<accession>A0ABW0M9N7</accession>
<dbReference type="InterPro" id="IPR041203">
    <property type="entry name" value="Bact_A2M_MG5"/>
</dbReference>
<organism evidence="7 8">
    <name type="scientific">Paraherbaspirillum soli</name>
    <dbReference type="NCBI Taxonomy" id="631222"/>
    <lineage>
        <taxon>Bacteria</taxon>
        <taxon>Pseudomonadati</taxon>
        <taxon>Pseudomonadota</taxon>
        <taxon>Betaproteobacteria</taxon>
        <taxon>Burkholderiales</taxon>
        <taxon>Oxalobacteraceae</taxon>
        <taxon>Paraherbaspirillum</taxon>
    </lineage>
</organism>
<evidence type="ECO:0000256" key="3">
    <source>
        <dbReference type="SAM" id="MobiDB-lite"/>
    </source>
</evidence>
<feature type="compositionally biased region" description="Low complexity" evidence="3">
    <location>
        <begin position="606"/>
        <end position="621"/>
    </location>
</feature>
<keyword evidence="4" id="KW-1133">Transmembrane helix</keyword>
<protein>
    <submittedName>
        <fullName evidence="7">MG2 domain-containing protein</fullName>
    </submittedName>
</protein>
<evidence type="ECO:0000259" key="5">
    <source>
        <dbReference type="SMART" id="SM01359"/>
    </source>
</evidence>
<dbReference type="InterPro" id="IPR011625">
    <property type="entry name" value="A2M_N_BRD"/>
</dbReference>
<dbReference type="InterPro" id="IPR001599">
    <property type="entry name" value="Macroglobln_a2"/>
</dbReference>
<dbReference type="Proteomes" id="UP001596045">
    <property type="component" value="Unassembled WGS sequence"/>
</dbReference>
<dbReference type="Gene3D" id="2.60.40.3710">
    <property type="match status" value="1"/>
</dbReference>
<dbReference type="InterPro" id="IPR021868">
    <property type="entry name" value="Alpha_2_Macroglob_MG3"/>
</dbReference>
<evidence type="ECO:0000259" key="6">
    <source>
        <dbReference type="SMART" id="SM01360"/>
    </source>
</evidence>
<dbReference type="SUPFAM" id="SSF48239">
    <property type="entry name" value="Terpenoid cyclases/Protein prenyltransferases"/>
    <property type="match status" value="1"/>
</dbReference>
<feature type="domain" description="Alpha-2-macroglobulin bait region" evidence="5">
    <location>
        <begin position="1124"/>
        <end position="1263"/>
    </location>
</feature>
<keyword evidence="2" id="KW-0732">Signal</keyword>
<dbReference type="InterPro" id="IPR008930">
    <property type="entry name" value="Terpenoid_cyclase/PrenylTrfase"/>
</dbReference>
<dbReference type="Pfam" id="PF17972">
    <property type="entry name" value="bMG5"/>
    <property type="match status" value="1"/>
</dbReference>
<evidence type="ECO:0000256" key="1">
    <source>
        <dbReference type="ARBA" id="ARBA00010556"/>
    </source>
</evidence>
<sequence>MQQPAESPKSANRGLALFLFFLNFFGIVLMVIWTPLRWLLRQVFGNLNWQAPAWLHWSARRGFAAAVGVRRHPRKALIGLAAVLLLAGGGWYGYHWWQARPKPVEVTFKAVNPGRTEIEQDDPANRLPKPLLIKFDHSAATLAAVGKDVSSGITVSPAIAGGWHWDDDKTLSFKPSEDWPVGREYKLGFDKQLFSPEIRLAQYDTTFSSAAFTLNIARTEFYQDPVNPAIKQAVVELHFSHPVNPVELEKRIELQLDQQSSGVLGIGKETTPFTATYDKLKLNAYIRSASLPIPKDGSRMNFTLAKGLTAARGSPASDQPLTAQIEVPGLYSLAISDMQPQVVTNDKNEPEQVLLLQTSATVHEREMQKAISAWVLPKFHPDRKDGSEDDPAESWSTGEITPAILQQSRRLPLEAIPAEHEYTDSHSFKYRADVGAMIYVRVEHGLKSFGGYLLGQTEHRVLQVPPFPPELKILSQGALLTMSGEKKVAVLVRDLPGVKVEIGRVQTSQLQHLVSQADGNFANPEFYGRFGPDNLTERFESKIPLPNLERGRAHYEAVDMSQYLKGDGEARRGVFLLTVSGYDPAAEAREKKEQDKNQRQPGEPVAAAGDADCGDNCAADGENGGNGGDGGDGNSQPENKIDKRLVIVTDLGLLVKKSLDGSQDIFVQSIFSGKPVDGATVEIIGKNGITLFSQTTDAGGRAHFAKIEGLSRERAPLMVMVRKGGDLSFMPLNKSDRALDMSRFDVGGANNAAVADQVSAYLFSDRGIYRPGDTFHIGIIAKSANWAGSITGLPLEAEVLDARGLTVKREKIKLPAGGFSELSYTTQDSAPTGTYNVNLYLVRDGKAGAQVGSTSVKVQEFQPDRIKVSARFSAPASEGWLNPKDLSLAVNAQNLFGTPAENRRVTAELTLTPAFPAFKQFPAYTFYDPQRAKEGYNEQLAEQTTDDKGDASFDLGLAKYAKATYRLQVLTRTYEPQGGRGVAAEAATLVSELPYMIGFKADGALNFVSRGSHRTVSIIGLDPKAQKTAVAGLTLQQIERKYVSVLTKQADGGYKYESRKKEILLKESPLAIPAAGFNLALASDTPGNFAYVIRDAQGLEFNRIEYAVAGKGNVSRSLERNAELQLTLDKKDYVPGDEIEVSIRAPYTGAGLITIERDKVFTHQWFKADTLASVQKIRLPKDFEGNGYISVQFIRDPSSDEIFMSPLSYGVVPFATSLAARTNKLTLSTPELVKPGQQLKMKLTAAQPTRVVVFAVDEGILQVARYQMADPLGFFFQKKMLEVRTSQILDLILPEFKKLLAASAPGGDAEGALGKHLNPFKRKHDKPAVYWSGIVDVNGEQEFSYQVPDTFNGSMRVMAVAVNDGAIGTAQTKALVRGDFVISPNAPLAVTPGDEFDVSVGLANNVADAGKDAAVSLTLKTSPHLQIIGNPTQTLKIGAMREGVASYRVKAVDGTQAMLGSASLNFSASLVSNSSKSAKLSTDVSVRPPVARYTQLTVGSFSGSAEVPVKRNMYPQYRKLEAGVSALPLVLADGLADYLANFPHLCTEQMVSQAIPALILSKRPEFGKSELKPATARSFDDALKVLRTRQNAEGGFGLWNASVEVDEFASIYALHLLLEGRERGETVPPDMLQKGLDYAQKLAASPGTELWQLRVRAYAAYLLTRQMVVTTPVLTSIRETLERRYPKEWQSDLAAAYLAAAYQLQKQDSLASKLIDKQVEQLVKPGKSFDYGFYYDPLIHNAQLLYLLSRHFPARVKALPQSVVIDLVKPIADGRFNTLSSAYLILAFDAYANSVGAEGLGKLAIAEVDASGKQHPLTLPNNLVPRVGFAAGTAKLRFGNDSKLTSYYAVTETGFDKTPPKEELRAGIEVLREFVGSDGKPVSAVKVGDELTVRLKFRAVGRQSVWNAALVDLMPGGFEPVLDTPSEPTAGTADGSTAQPAQSSALAGLAGAKSNWNISYADVREDRVVFYGTVGTDFSEISYRIKATNSGRFVVPPAYAESMYERGVQARSAGGQSLTVEAPGKK</sequence>
<keyword evidence="4" id="KW-0472">Membrane</keyword>